<keyword evidence="4" id="KW-1185">Reference proteome</keyword>
<dbReference type="SUPFAM" id="SSF51735">
    <property type="entry name" value="NAD(P)-binding Rossmann-fold domains"/>
    <property type="match status" value="1"/>
</dbReference>
<keyword evidence="1" id="KW-0560">Oxidoreductase</keyword>
<evidence type="ECO:0000313" key="4">
    <source>
        <dbReference type="Proteomes" id="UP000187203"/>
    </source>
</evidence>
<dbReference type="InterPro" id="IPR026055">
    <property type="entry name" value="FAR"/>
</dbReference>
<comment type="function">
    <text evidence="1">Catalyzes the reduction of fatty acyl-CoA to fatty alcohols.</text>
</comment>
<comment type="caution">
    <text evidence="3">The sequence shown here is derived from an EMBL/GenBank/DDBJ whole genome shotgun (WGS) entry which is preliminary data.</text>
</comment>
<organism evidence="3 4">
    <name type="scientific">Corchorus olitorius</name>
    <dbReference type="NCBI Taxonomy" id="93759"/>
    <lineage>
        <taxon>Eukaryota</taxon>
        <taxon>Viridiplantae</taxon>
        <taxon>Streptophyta</taxon>
        <taxon>Embryophyta</taxon>
        <taxon>Tracheophyta</taxon>
        <taxon>Spermatophyta</taxon>
        <taxon>Magnoliopsida</taxon>
        <taxon>eudicotyledons</taxon>
        <taxon>Gunneridae</taxon>
        <taxon>Pentapetalae</taxon>
        <taxon>rosids</taxon>
        <taxon>malvids</taxon>
        <taxon>Malvales</taxon>
        <taxon>Malvaceae</taxon>
        <taxon>Grewioideae</taxon>
        <taxon>Apeibeae</taxon>
        <taxon>Corchorus</taxon>
    </lineage>
</organism>
<dbReference type="GO" id="GO:0102965">
    <property type="term" value="F:alcohol-forming long-chain fatty acyl-CoA reductase activity"/>
    <property type="evidence" value="ECO:0007669"/>
    <property type="project" value="UniProtKB-EC"/>
</dbReference>
<comment type="catalytic activity">
    <reaction evidence="1">
        <text>a long-chain fatty acyl-CoA + 2 NADPH + 2 H(+) = a long-chain primary fatty alcohol + 2 NADP(+) + CoA</text>
        <dbReference type="Rhea" id="RHEA:52716"/>
        <dbReference type="ChEBI" id="CHEBI:15378"/>
        <dbReference type="ChEBI" id="CHEBI:57287"/>
        <dbReference type="ChEBI" id="CHEBI:57783"/>
        <dbReference type="ChEBI" id="CHEBI:58349"/>
        <dbReference type="ChEBI" id="CHEBI:77396"/>
        <dbReference type="ChEBI" id="CHEBI:83139"/>
        <dbReference type="EC" id="1.2.1.84"/>
    </reaction>
</comment>
<name>A0A1R3J2P7_9ROSI</name>
<dbReference type="OrthoDB" id="968036at2759"/>
<sequence length="161" mass="18416">MEKRDTVVNSAATTNFDERARHFGWPNTYVFTKAMGEMFAGNFKDDLPLVIIRPTIITRTFKEPFPGWIEGLRTIDRLSVGYGKGKLTCFPGNPKTIPADMVINATIVAMAHVNRSFERSFTMLRNLMKCPNLPDFSRKHFTNNPLIDHRNGKPSWKSFSF</sequence>
<accession>A0A1R3J2P7</accession>
<reference evidence="4" key="1">
    <citation type="submission" date="2013-09" db="EMBL/GenBank/DDBJ databases">
        <title>Corchorus olitorius genome sequencing.</title>
        <authorList>
            <person name="Alam M."/>
            <person name="Haque M.S."/>
            <person name="Islam M.S."/>
            <person name="Emdad E.M."/>
            <person name="Islam M.M."/>
            <person name="Ahmed B."/>
            <person name="Halim A."/>
            <person name="Hossen Q.M.M."/>
            <person name="Hossain M.Z."/>
            <person name="Ahmed R."/>
            <person name="Khan M.M."/>
            <person name="Islam R."/>
            <person name="Rashid M.M."/>
            <person name="Khan S.A."/>
            <person name="Rahman M.S."/>
            <person name="Alam M."/>
            <person name="Yahiya A.S."/>
            <person name="Khan M.S."/>
            <person name="Azam M.S."/>
            <person name="Haque T."/>
            <person name="Lashkar M.Z.H."/>
            <person name="Akhand A.I."/>
            <person name="Morshed G."/>
            <person name="Roy S."/>
            <person name="Uddin K.S."/>
            <person name="Rabeya T."/>
            <person name="Hossain A.S."/>
            <person name="Chowdhury A."/>
            <person name="Snigdha A.R."/>
            <person name="Mortoza M.S."/>
            <person name="Matin S.A."/>
            <person name="Hoque S.M.E."/>
            <person name="Islam M.K."/>
            <person name="Roy D.K."/>
            <person name="Haider R."/>
            <person name="Moosa M.M."/>
            <person name="Elias S.M."/>
            <person name="Hasan A.M."/>
            <person name="Jahan S."/>
            <person name="Shafiuddin M."/>
            <person name="Mahmood N."/>
            <person name="Shommy N.S."/>
        </authorList>
    </citation>
    <scope>NUCLEOTIDE SEQUENCE [LARGE SCALE GENOMIC DNA]</scope>
    <source>
        <strain evidence="4">cv. O-4</strain>
    </source>
</reference>
<keyword evidence="1" id="KW-0443">Lipid metabolism</keyword>
<protein>
    <recommendedName>
        <fullName evidence="1">Fatty acyl-CoA reductase</fullName>
        <ecNumber evidence="1">1.2.1.84</ecNumber>
    </recommendedName>
</protein>
<dbReference type="STRING" id="93759.A0A1R3J2P7"/>
<proteinExistence type="inferred from homology"/>
<evidence type="ECO:0000313" key="3">
    <source>
        <dbReference type="EMBL" id="OMO89109.1"/>
    </source>
</evidence>
<keyword evidence="1" id="KW-0521">NADP</keyword>
<dbReference type="Gene3D" id="3.40.50.720">
    <property type="entry name" value="NAD(P)-binding Rossmann-like Domain"/>
    <property type="match status" value="1"/>
</dbReference>
<dbReference type="EMBL" id="AWUE01016901">
    <property type="protein sequence ID" value="OMO89109.1"/>
    <property type="molecule type" value="Genomic_DNA"/>
</dbReference>
<dbReference type="GO" id="GO:0010345">
    <property type="term" value="P:suberin biosynthetic process"/>
    <property type="evidence" value="ECO:0007669"/>
    <property type="project" value="TreeGrafter"/>
</dbReference>
<dbReference type="GO" id="GO:0035336">
    <property type="term" value="P:long-chain fatty-acyl-CoA metabolic process"/>
    <property type="evidence" value="ECO:0007669"/>
    <property type="project" value="TreeGrafter"/>
</dbReference>
<dbReference type="PANTHER" id="PTHR11011">
    <property type="entry name" value="MALE STERILITY PROTEIN 2-RELATED"/>
    <property type="match status" value="1"/>
</dbReference>
<dbReference type="Proteomes" id="UP000187203">
    <property type="component" value="Unassembled WGS sequence"/>
</dbReference>
<dbReference type="GO" id="GO:0080019">
    <property type="term" value="F:alcohol-forming very long-chain fatty acyl-CoA reductase activity"/>
    <property type="evidence" value="ECO:0007669"/>
    <property type="project" value="InterPro"/>
</dbReference>
<evidence type="ECO:0000259" key="2">
    <source>
        <dbReference type="Pfam" id="PF07993"/>
    </source>
</evidence>
<dbReference type="InterPro" id="IPR036291">
    <property type="entry name" value="NAD(P)-bd_dom_sf"/>
</dbReference>
<dbReference type="EC" id="1.2.1.84" evidence="1"/>
<evidence type="ECO:0000256" key="1">
    <source>
        <dbReference type="RuleBase" id="RU363097"/>
    </source>
</evidence>
<comment type="similarity">
    <text evidence="1">Belongs to the fatty acyl-CoA reductase family.</text>
</comment>
<dbReference type="AlphaFoldDB" id="A0A1R3J2P7"/>
<dbReference type="InterPro" id="IPR013120">
    <property type="entry name" value="FAR_NAD-bd"/>
</dbReference>
<feature type="domain" description="Thioester reductase (TE)" evidence="2">
    <location>
        <begin position="10"/>
        <end position="106"/>
    </location>
</feature>
<keyword evidence="1" id="KW-0444">Lipid biosynthesis</keyword>
<gene>
    <name evidence="3" type="ORF">COLO4_19928</name>
</gene>
<dbReference type="PANTHER" id="PTHR11011:SF109">
    <property type="entry name" value="FATTY ACYL-COA REDUCTASE 1"/>
    <property type="match status" value="1"/>
</dbReference>
<dbReference type="Pfam" id="PF07993">
    <property type="entry name" value="NAD_binding_4"/>
    <property type="match status" value="1"/>
</dbReference>